<dbReference type="RefSeq" id="WP_136065336.1">
    <property type="nucleotide sequence ID" value="NZ_CAAHFH010000003.1"/>
</dbReference>
<dbReference type="EMBL" id="CAAHFH010000003">
    <property type="protein sequence ID" value="VGO23189.1"/>
    <property type="molecule type" value="Genomic_DNA"/>
</dbReference>
<reference evidence="1 2" key="1">
    <citation type="submission" date="2019-04" db="EMBL/GenBank/DDBJ databases">
        <authorList>
            <person name="Van Vliet M D."/>
        </authorList>
    </citation>
    <scope>NUCLEOTIDE SEQUENCE [LARGE SCALE GENOMIC DNA]</scope>
    <source>
        <strain evidence="1 2">F21</strain>
    </source>
</reference>
<proteinExistence type="predicted"/>
<protein>
    <submittedName>
        <fullName evidence="1">Uncharacterized protein</fullName>
    </submittedName>
</protein>
<name>A0A6C2USS3_9BACT</name>
<accession>A0A6C2USS3</accession>
<evidence type="ECO:0000313" key="2">
    <source>
        <dbReference type="Proteomes" id="UP000346198"/>
    </source>
</evidence>
<dbReference type="AlphaFoldDB" id="A0A6C2USS3"/>
<sequence>MQIDEATTFEITLLARAFKIVLMLRDPRPPYWIPLCEMLFRYQAGAGLSTGFFTGRTNAERMSLSRLLKGLQDDNRIALSGKARALSARLTLEREAEVLGMVGMPAIWETREAMTALSRIKGDGFHLLADHKDSQRDKAEGRNQVAWTYFRVITGVLHGRIDWKPSMQTGYVFASLTDKGREELAAPMAETEFPADDLAGEIFDNAMQDAGREFSALVNKSSQEIGIICAPHSFGELPRKTLCRMIPDRSIPLLD</sequence>
<gene>
    <name evidence="1" type="ORF">SCARR_05294</name>
</gene>
<dbReference type="Proteomes" id="UP000346198">
    <property type="component" value="Unassembled WGS sequence"/>
</dbReference>
<keyword evidence="2" id="KW-1185">Reference proteome</keyword>
<organism evidence="1 2">
    <name type="scientific">Pontiella sulfatireligans</name>
    <dbReference type="NCBI Taxonomy" id="2750658"/>
    <lineage>
        <taxon>Bacteria</taxon>
        <taxon>Pseudomonadati</taxon>
        <taxon>Kiritimatiellota</taxon>
        <taxon>Kiritimatiellia</taxon>
        <taxon>Kiritimatiellales</taxon>
        <taxon>Pontiellaceae</taxon>
        <taxon>Pontiella</taxon>
    </lineage>
</organism>
<evidence type="ECO:0000313" key="1">
    <source>
        <dbReference type="EMBL" id="VGO23189.1"/>
    </source>
</evidence>